<evidence type="ECO:0000313" key="2">
    <source>
        <dbReference type="EMBL" id="EHN58581.1"/>
    </source>
</evidence>
<comment type="caution">
    <text evidence="2">The sequence shown here is derived from an EMBL/GenBank/DDBJ whole genome shotgun (WGS) entry which is preliminary data.</text>
</comment>
<feature type="transmembrane region" description="Helical" evidence="1">
    <location>
        <begin position="68"/>
        <end position="88"/>
    </location>
</feature>
<gene>
    <name evidence="2" type="ORF">OKIT_0463</name>
</gene>
<organism evidence="2 3">
    <name type="scientific">Oenococcus kitaharae DSM 17330</name>
    <dbReference type="NCBI Taxonomy" id="1045004"/>
    <lineage>
        <taxon>Bacteria</taxon>
        <taxon>Bacillati</taxon>
        <taxon>Bacillota</taxon>
        <taxon>Bacilli</taxon>
        <taxon>Lactobacillales</taxon>
        <taxon>Lactobacillaceae</taxon>
        <taxon>Oenococcus</taxon>
    </lineage>
</organism>
<dbReference type="EMBL" id="AFVZ01000001">
    <property type="protein sequence ID" value="EHN58581.1"/>
    <property type="molecule type" value="Genomic_DNA"/>
</dbReference>
<dbReference type="AlphaFoldDB" id="G9WF21"/>
<evidence type="ECO:0000313" key="3">
    <source>
        <dbReference type="Proteomes" id="UP000004959"/>
    </source>
</evidence>
<dbReference type="PATRIC" id="fig|1045004.4.peg.459"/>
<feature type="transmembrane region" description="Helical" evidence="1">
    <location>
        <begin position="195"/>
        <end position="215"/>
    </location>
</feature>
<keyword evidence="3" id="KW-1185">Reference proteome</keyword>
<proteinExistence type="predicted"/>
<keyword evidence="1" id="KW-0812">Transmembrane</keyword>
<reference evidence="2 3" key="1">
    <citation type="journal article" date="2012" name="PLoS ONE">
        <title>Functional divergence in the genus oenococcus as predicted by genome sequencing of the newly-described species, Oenococcus kitaharae.</title>
        <authorList>
            <person name="Borneman A.R."/>
            <person name="McCarthy J.M."/>
            <person name="Chambers P.J."/>
            <person name="Bartowsky E.J."/>
        </authorList>
    </citation>
    <scope>NUCLEOTIDE SEQUENCE [LARGE SCALE GENOMIC DNA]</scope>
    <source>
        <strain evidence="3">DSM17330</strain>
    </source>
</reference>
<protein>
    <submittedName>
        <fullName evidence="2">Putative membrane protein</fullName>
    </submittedName>
</protein>
<dbReference type="STRING" id="336988.NT96_02680"/>
<dbReference type="HOGENOM" id="CLU_092404_0_0_9"/>
<evidence type="ECO:0000256" key="1">
    <source>
        <dbReference type="SAM" id="Phobius"/>
    </source>
</evidence>
<feature type="transmembrane region" description="Helical" evidence="1">
    <location>
        <begin position="235"/>
        <end position="258"/>
    </location>
</feature>
<dbReference type="Proteomes" id="UP000004959">
    <property type="component" value="Chromosome"/>
</dbReference>
<keyword evidence="1" id="KW-0472">Membrane</keyword>
<keyword evidence="1" id="KW-1133">Transmembrane helix</keyword>
<sequence>MLTKLTQFKKSCRNLASWLLAQGLTLPQSKDSFENDRLIATFAHERENSPSFDRWIRFFTRFIQKRRYIPLLGFLIALFILPFFMPSLRWLSSLLTWLLITLIAIIILFLALSMANAWAAENPDKIYGSSQRFKLKNESYERSVTVVTSGKWFEKIVYSDFLRGFLQWINSGKIQWIALLIILLPNYFQNSFSRILTNVFFVVITINIFSTSIIVRYRENHNLPAFSYLPLTKYFGWTTIISDLLFIIWAAAQVANLLHGFFG</sequence>
<name>G9WF21_9LACO</name>
<dbReference type="OrthoDB" id="2151574at2"/>
<dbReference type="RefSeq" id="WP_007744955.1">
    <property type="nucleotide sequence ID" value="NZ_CM001398.1"/>
</dbReference>
<accession>G9WF21</accession>
<feature type="transmembrane region" description="Helical" evidence="1">
    <location>
        <begin position="94"/>
        <end position="119"/>
    </location>
</feature>